<dbReference type="InterPro" id="IPR008254">
    <property type="entry name" value="Flavodoxin/NO_synth"/>
</dbReference>
<dbReference type="SUPFAM" id="SSF52218">
    <property type="entry name" value="Flavoproteins"/>
    <property type="match status" value="1"/>
</dbReference>
<dbReference type="Gene3D" id="3.40.50.360">
    <property type="match status" value="1"/>
</dbReference>
<feature type="chain" id="PRO_5038800512" evidence="2">
    <location>
        <begin position="22"/>
        <end position="253"/>
    </location>
</feature>
<feature type="compositionally biased region" description="Low complexity" evidence="1">
    <location>
        <begin position="33"/>
        <end position="69"/>
    </location>
</feature>
<gene>
    <name evidence="4" type="ORF">IAA06_10585</name>
</gene>
<dbReference type="PANTHER" id="PTHR39201:SF1">
    <property type="entry name" value="FLAVODOXIN-LIKE DOMAIN-CONTAINING PROTEIN"/>
    <property type="match status" value="1"/>
</dbReference>
<reference evidence="4" key="1">
    <citation type="journal article" date="2021" name="PeerJ">
        <title>Extensive microbial diversity within the chicken gut microbiome revealed by metagenomics and culture.</title>
        <authorList>
            <person name="Gilroy R."/>
            <person name="Ravi A."/>
            <person name="Getino M."/>
            <person name="Pursley I."/>
            <person name="Horton D.L."/>
            <person name="Alikhan N.F."/>
            <person name="Baker D."/>
            <person name="Gharbi K."/>
            <person name="Hall N."/>
            <person name="Watson M."/>
            <person name="Adriaenssens E.M."/>
            <person name="Foster-Nyarko E."/>
            <person name="Jarju S."/>
            <person name="Secka A."/>
            <person name="Antonio M."/>
            <person name="Oren A."/>
            <person name="Chaudhuri R.R."/>
            <person name="La Ragione R."/>
            <person name="Hildebrand F."/>
            <person name="Pallen M.J."/>
        </authorList>
    </citation>
    <scope>NUCLEOTIDE SEQUENCE</scope>
    <source>
        <strain evidence="4">ChiSjej1B19-5720</strain>
    </source>
</reference>
<evidence type="ECO:0000256" key="1">
    <source>
        <dbReference type="SAM" id="MobiDB-lite"/>
    </source>
</evidence>
<dbReference type="GO" id="GO:0010181">
    <property type="term" value="F:FMN binding"/>
    <property type="evidence" value="ECO:0007669"/>
    <property type="project" value="InterPro"/>
</dbReference>
<dbReference type="EMBL" id="DWYZ01000200">
    <property type="protein sequence ID" value="HJB29222.1"/>
    <property type="molecule type" value="Genomic_DNA"/>
</dbReference>
<dbReference type="Proteomes" id="UP000823842">
    <property type="component" value="Unassembled WGS sequence"/>
</dbReference>
<protein>
    <submittedName>
        <fullName evidence="4">Flavodoxin</fullName>
    </submittedName>
</protein>
<evidence type="ECO:0000256" key="2">
    <source>
        <dbReference type="SAM" id="SignalP"/>
    </source>
</evidence>
<evidence type="ECO:0000313" key="4">
    <source>
        <dbReference type="EMBL" id="HJB29222.1"/>
    </source>
</evidence>
<organism evidence="4 5">
    <name type="scientific">Candidatus Blautia faecavium</name>
    <dbReference type="NCBI Taxonomy" id="2838487"/>
    <lineage>
        <taxon>Bacteria</taxon>
        <taxon>Bacillati</taxon>
        <taxon>Bacillota</taxon>
        <taxon>Clostridia</taxon>
        <taxon>Lachnospirales</taxon>
        <taxon>Lachnospiraceae</taxon>
        <taxon>Blautia</taxon>
    </lineage>
</organism>
<sequence>MKKSAAIILSFVLALSLAACGNTQSQDSAAQNAPSPTEASSPTEAPSTTETPSSAPAANDNGSGDTAAAGTASSGNILITYFSVPETDGVDTVAGASRVAVDGEVLGNTQYIAQLIQQETGGELFRIETVQEYPGSHDPLLEYAWNERAENARPELSSQIENLDSYDVIFLGFPNWNADLPMPVYTFLEAYDFAGKTIVPFTTHGGSGFSRTIQTIMELQPEASVIENGLSISRNSVPDAQGDVTEWVAGLNL</sequence>
<feature type="signal peptide" evidence="2">
    <location>
        <begin position="1"/>
        <end position="21"/>
    </location>
</feature>
<dbReference type="Pfam" id="PF12682">
    <property type="entry name" value="Flavodoxin_4"/>
    <property type="match status" value="1"/>
</dbReference>
<accession>A0A9D2LTM2</accession>
<dbReference type="NCBIfam" id="NF005389">
    <property type="entry name" value="PRK06934.1"/>
    <property type="match status" value="1"/>
</dbReference>
<keyword evidence="2" id="KW-0732">Signal</keyword>
<feature type="domain" description="Flavodoxin-like" evidence="3">
    <location>
        <begin position="146"/>
        <end position="248"/>
    </location>
</feature>
<evidence type="ECO:0000259" key="3">
    <source>
        <dbReference type="Pfam" id="PF12682"/>
    </source>
</evidence>
<dbReference type="PROSITE" id="PS51257">
    <property type="entry name" value="PROKAR_LIPOPROTEIN"/>
    <property type="match status" value="1"/>
</dbReference>
<name>A0A9D2LTM2_9FIRM</name>
<dbReference type="InterPro" id="IPR029039">
    <property type="entry name" value="Flavoprotein-like_sf"/>
</dbReference>
<dbReference type="PANTHER" id="PTHR39201">
    <property type="entry name" value="EXPORTED PROTEIN-RELATED"/>
    <property type="match status" value="1"/>
</dbReference>
<comment type="caution">
    <text evidence="4">The sequence shown here is derived from an EMBL/GenBank/DDBJ whole genome shotgun (WGS) entry which is preliminary data.</text>
</comment>
<proteinExistence type="predicted"/>
<dbReference type="AlphaFoldDB" id="A0A9D2LTM2"/>
<dbReference type="GO" id="GO:0016651">
    <property type="term" value="F:oxidoreductase activity, acting on NAD(P)H"/>
    <property type="evidence" value="ECO:0007669"/>
    <property type="project" value="UniProtKB-ARBA"/>
</dbReference>
<evidence type="ECO:0000313" key="5">
    <source>
        <dbReference type="Proteomes" id="UP000823842"/>
    </source>
</evidence>
<feature type="region of interest" description="Disordered" evidence="1">
    <location>
        <begin position="26"/>
        <end position="69"/>
    </location>
</feature>
<reference evidence="4" key="2">
    <citation type="submission" date="2021-04" db="EMBL/GenBank/DDBJ databases">
        <authorList>
            <person name="Gilroy R."/>
        </authorList>
    </citation>
    <scope>NUCLEOTIDE SEQUENCE</scope>
    <source>
        <strain evidence="4">ChiSjej1B19-5720</strain>
    </source>
</reference>